<reference evidence="7" key="1">
    <citation type="journal article" date="2019" name="Int. J. Syst. Evol. Microbiol.">
        <title>The Global Catalogue of Microorganisms (GCM) 10K type strain sequencing project: providing services to taxonomists for standard genome sequencing and annotation.</title>
        <authorList>
            <consortium name="The Broad Institute Genomics Platform"/>
            <consortium name="The Broad Institute Genome Sequencing Center for Infectious Disease"/>
            <person name="Wu L."/>
            <person name="Ma J."/>
        </authorList>
    </citation>
    <scope>NUCLEOTIDE SEQUENCE [LARGE SCALE GENOMIC DNA]</scope>
    <source>
        <strain evidence="7">JCM 16548</strain>
    </source>
</reference>
<dbReference type="PANTHER" id="PTHR30055:SF234">
    <property type="entry name" value="HTH-TYPE TRANSCRIPTIONAL REGULATOR BETI"/>
    <property type="match status" value="1"/>
</dbReference>
<evidence type="ECO:0000313" key="6">
    <source>
        <dbReference type="EMBL" id="GAA3704642.1"/>
    </source>
</evidence>
<sequence length="217" mass="23337">MNSDRRSYRSAARARQARATRGEILSCAADLFTERGYGRTSVGDVAARAGVTAQTVYNAVGSKAQLLKAAYDVTLAGDDEPVPLAERPEVRAAYALDDAAAFLHAYAVLGRGLLERVGPLMLQIAAGAAGGEADLVEHQRITDGERLVGTGMVVRRVVELGSLRPGLAPEEARDRIWTLNSVQVWDLLTRTRGWSGEAYERWIGTAMADAVLERSAP</sequence>
<comment type="caution">
    <text evidence="6">The sequence shown here is derived from an EMBL/GenBank/DDBJ whole genome shotgun (WGS) entry which is preliminary data.</text>
</comment>
<gene>
    <name evidence="6" type="ORF">GCM10022204_22640</name>
</gene>
<dbReference type="RefSeq" id="WP_344812464.1">
    <property type="nucleotide sequence ID" value="NZ_BAAAYX010000006.1"/>
</dbReference>
<dbReference type="EMBL" id="BAAAYX010000006">
    <property type="protein sequence ID" value="GAA3704642.1"/>
    <property type="molecule type" value="Genomic_DNA"/>
</dbReference>
<dbReference type="Gene3D" id="1.10.357.10">
    <property type="entry name" value="Tetracycline Repressor, domain 2"/>
    <property type="match status" value="1"/>
</dbReference>
<evidence type="ECO:0000259" key="5">
    <source>
        <dbReference type="PROSITE" id="PS50977"/>
    </source>
</evidence>
<protein>
    <submittedName>
        <fullName evidence="6">TetR/AcrR family transcriptional regulator</fullName>
    </submittedName>
</protein>
<keyword evidence="7" id="KW-1185">Reference proteome</keyword>
<evidence type="ECO:0000256" key="4">
    <source>
        <dbReference type="PROSITE-ProRule" id="PRU00335"/>
    </source>
</evidence>
<evidence type="ECO:0000313" key="7">
    <source>
        <dbReference type="Proteomes" id="UP001500051"/>
    </source>
</evidence>
<dbReference type="InterPro" id="IPR050109">
    <property type="entry name" value="HTH-type_TetR-like_transc_reg"/>
</dbReference>
<organism evidence="6 7">
    <name type="scientific">Microlunatus aurantiacus</name>
    <dbReference type="NCBI Taxonomy" id="446786"/>
    <lineage>
        <taxon>Bacteria</taxon>
        <taxon>Bacillati</taxon>
        <taxon>Actinomycetota</taxon>
        <taxon>Actinomycetes</taxon>
        <taxon>Propionibacteriales</taxon>
        <taxon>Propionibacteriaceae</taxon>
        <taxon>Microlunatus</taxon>
    </lineage>
</organism>
<keyword evidence="1" id="KW-0805">Transcription regulation</keyword>
<dbReference type="InterPro" id="IPR009057">
    <property type="entry name" value="Homeodomain-like_sf"/>
</dbReference>
<feature type="DNA-binding region" description="H-T-H motif" evidence="4">
    <location>
        <begin position="41"/>
        <end position="60"/>
    </location>
</feature>
<accession>A0ABP7DHY5</accession>
<evidence type="ECO:0000256" key="2">
    <source>
        <dbReference type="ARBA" id="ARBA00023125"/>
    </source>
</evidence>
<evidence type="ECO:0000256" key="1">
    <source>
        <dbReference type="ARBA" id="ARBA00023015"/>
    </source>
</evidence>
<proteinExistence type="predicted"/>
<feature type="domain" description="HTH tetR-type" evidence="5">
    <location>
        <begin position="18"/>
        <end position="78"/>
    </location>
</feature>
<dbReference type="Proteomes" id="UP001500051">
    <property type="component" value="Unassembled WGS sequence"/>
</dbReference>
<keyword evidence="2 4" id="KW-0238">DNA-binding</keyword>
<dbReference type="PANTHER" id="PTHR30055">
    <property type="entry name" value="HTH-TYPE TRANSCRIPTIONAL REGULATOR RUTR"/>
    <property type="match status" value="1"/>
</dbReference>
<dbReference type="PRINTS" id="PR00455">
    <property type="entry name" value="HTHTETR"/>
</dbReference>
<dbReference type="InterPro" id="IPR001647">
    <property type="entry name" value="HTH_TetR"/>
</dbReference>
<dbReference type="Pfam" id="PF00440">
    <property type="entry name" value="TetR_N"/>
    <property type="match status" value="1"/>
</dbReference>
<dbReference type="SUPFAM" id="SSF46689">
    <property type="entry name" value="Homeodomain-like"/>
    <property type="match status" value="1"/>
</dbReference>
<name>A0ABP7DHY5_9ACTN</name>
<evidence type="ECO:0000256" key="3">
    <source>
        <dbReference type="ARBA" id="ARBA00023163"/>
    </source>
</evidence>
<dbReference type="PROSITE" id="PS50977">
    <property type="entry name" value="HTH_TETR_2"/>
    <property type="match status" value="1"/>
</dbReference>
<keyword evidence="3" id="KW-0804">Transcription</keyword>